<keyword evidence="3" id="KW-0975">Bacterial flagellum</keyword>
<keyword evidence="6" id="KW-0969">Cilium</keyword>
<dbReference type="EMBL" id="STGV01000001">
    <property type="protein sequence ID" value="THV25354.1"/>
    <property type="molecule type" value="Genomic_DNA"/>
</dbReference>
<reference evidence="6 7" key="1">
    <citation type="submission" date="2019-04" db="EMBL/GenBank/DDBJ databases">
        <title>Genome sequence of strain shin9-1.</title>
        <authorList>
            <person name="Gao J."/>
            <person name="Sun J."/>
        </authorList>
    </citation>
    <scope>NUCLEOTIDE SEQUENCE [LARGE SCALE GENOMIC DNA]</scope>
    <source>
        <strain evidence="7">shin9-1</strain>
    </source>
</reference>
<keyword evidence="6" id="KW-0282">Flagellum</keyword>
<evidence type="ECO:0000259" key="5">
    <source>
        <dbReference type="Pfam" id="PF06429"/>
    </source>
</evidence>
<dbReference type="Pfam" id="PF06429">
    <property type="entry name" value="Flg_bbr_C"/>
    <property type="match status" value="1"/>
</dbReference>
<gene>
    <name evidence="6" type="ORF">FAA97_03920</name>
</gene>
<accession>A0A4S8PB55</accession>
<dbReference type="AlphaFoldDB" id="A0A4S8PB55"/>
<evidence type="ECO:0000313" key="6">
    <source>
        <dbReference type="EMBL" id="THV25354.1"/>
    </source>
</evidence>
<evidence type="ECO:0000313" key="7">
    <source>
        <dbReference type="Proteomes" id="UP000308828"/>
    </source>
</evidence>
<comment type="similarity">
    <text evidence="2">Belongs to the flagella basal body rod proteins family.</text>
</comment>
<dbReference type="Proteomes" id="UP000308828">
    <property type="component" value="Unassembled WGS sequence"/>
</dbReference>
<name>A0A4S8PB55_9HYPH</name>
<evidence type="ECO:0000256" key="2">
    <source>
        <dbReference type="ARBA" id="ARBA00009677"/>
    </source>
</evidence>
<keyword evidence="7" id="KW-1185">Reference proteome</keyword>
<organism evidence="6 7">
    <name type="scientific">Peteryoungia ipomoeae</name>
    <dbReference type="NCBI Taxonomy" id="1210932"/>
    <lineage>
        <taxon>Bacteria</taxon>
        <taxon>Pseudomonadati</taxon>
        <taxon>Pseudomonadota</taxon>
        <taxon>Alphaproteobacteria</taxon>
        <taxon>Hyphomicrobiales</taxon>
        <taxon>Rhizobiaceae</taxon>
        <taxon>Peteryoungia</taxon>
    </lineage>
</organism>
<feature type="domain" description="Flagellar basal body rod protein N-terminal" evidence="4">
    <location>
        <begin position="9"/>
        <end position="36"/>
    </location>
</feature>
<dbReference type="RefSeq" id="WP_136597201.1">
    <property type="nucleotide sequence ID" value="NZ_STGV01000001.1"/>
</dbReference>
<evidence type="ECO:0000256" key="3">
    <source>
        <dbReference type="ARBA" id="ARBA00023143"/>
    </source>
</evidence>
<comment type="subcellular location">
    <subcellularLocation>
        <location evidence="1">Bacterial flagellum basal body</location>
    </subcellularLocation>
</comment>
<dbReference type="InterPro" id="IPR001444">
    <property type="entry name" value="Flag_bb_rod_N"/>
</dbReference>
<dbReference type="Pfam" id="PF00460">
    <property type="entry name" value="Flg_bb_rod"/>
    <property type="match status" value="1"/>
</dbReference>
<dbReference type="GO" id="GO:0009425">
    <property type="term" value="C:bacterial-type flagellum basal body"/>
    <property type="evidence" value="ECO:0007669"/>
    <property type="project" value="UniProtKB-SubCell"/>
</dbReference>
<dbReference type="PANTHER" id="PTHR30435:SF19">
    <property type="entry name" value="FLAGELLAR BASAL-BODY ROD PROTEIN FLGG"/>
    <property type="match status" value="1"/>
</dbReference>
<comment type="caution">
    <text evidence="6">The sequence shown here is derived from an EMBL/GenBank/DDBJ whole genome shotgun (WGS) entry which is preliminary data.</text>
</comment>
<keyword evidence="6" id="KW-0966">Cell projection</keyword>
<feature type="domain" description="Flagellar basal-body/hook protein C-terminal" evidence="5">
    <location>
        <begin position="65"/>
        <end position="102"/>
    </location>
</feature>
<dbReference type="PANTHER" id="PTHR30435">
    <property type="entry name" value="FLAGELLAR PROTEIN"/>
    <property type="match status" value="1"/>
</dbReference>
<dbReference type="InterPro" id="IPR010930">
    <property type="entry name" value="Flg_bb/hook_C_dom"/>
</dbReference>
<evidence type="ECO:0000259" key="4">
    <source>
        <dbReference type="Pfam" id="PF00460"/>
    </source>
</evidence>
<proteinExistence type="inferred from homology"/>
<dbReference type="OrthoDB" id="7360726at2"/>
<evidence type="ECO:0000256" key="1">
    <source>
        <dbReference type="ARBA" id="ARBA00004117"/>
    </source>
</evidence>
<protein>
    <submittedName>
        <fullName evidence="6">Flagellar basal body rod protein</fullName>
    </submittedName>
</protein>
<sequence length="108" mass="11230">MSIGSVMAISLSGMQAQTQKLSATASNVANALTPGYNRLETQFNTTASGGVSASTFPSGQPSLPESSNVDIASEMLSLIQAELAFKANASAWESGADMWDVLKTIVRD</sequence>
<dbReference type="GO" id="GO:0071978">
    <property type="term" value="P:bacterial-type flagellum-dependent swarming motility"/>
    <property type="evidence" value="ECO:0007669"/>
    <property type="project" value="TreeGrafter"/>
</dbReference>